<dbReference type="OrthoDB" id="9779902at2"/>
<evidence type="ECO:0000313" key="4">
    <source>
        <dbReference type="Proteomes" id="UP000031532"/>
    </source>
</evidence>
<dbReference type="AlphaFoldDB" id="A0A9X5E387"/>
<dbReference type="InterPro" id="IPR001509">
    <property type="entry name" value="Epimerase_deHydtase"/>
</dbReference>
<gene>
    <name evidence="3" type="ORF">QH73_0006365</name>
</gene>
<dbReference type="EMBL" id="JTJC03000001">
    <property type="protein sequence ID" value="NHC34284.1"/>
    <property type="molecule type" value="Genomic_DNA"/>
</dbReference>
<evidence type="ECO:0000313" key="3">
    <source>
        <dbReference type="EMBL" id="NHC34284.1"/>
    </source>
</evidence>
<dbReference type="SUPFAM" id="SSF51735">
    <property type="entry name" value="NAD(P)-binding Rossmann-fold domains"/>
    <property type="match status" value="1"/>
</dbReference>
<dbReference type="PANTHER" id="PTHR43000">
    <property type="entry name" value="DTDP-D-GLUCOSE 4,6-DEHYDRATASE-RELATED"/>
    <property type="match status" value="1"/>
</dbReference>
<comment type="similarity">
    <text evidence="1">Belongs to the NAD(P)-dependent epimerase/dehydratase family.</text>
</comment>
<dbReference type="Gene3D" id="3.40.50.720">
    <property type="entry name" value="NAD(P)-binding Rossmann-like Domain"/>
    <property type="match status" value="1"/>
</dbReference>
<protein>
    <submittedName>
        <fullName evidence="3">NAD-dependent epimerase/dehydratase family protein</fullName>
    </submittedName>
</protein>
<feature type="domain" description="NAD-dependent epimerase/dehydratase" evidence="2">
    <location>
        <begin position="4"/>
        <end position="278"/>
    </location>
</feature>
<comment type="caution">
    <text evidence="3">The sequence shown here is derived from an EMBL/GenBank/DDBJ whole genome shotgun (WGS) entry which is preliminary data.</text>
</comment>
<proteinExistence type="inferred from homology"/>
<dbReference type="InterPro" id="IPR036291">
    <property type="entry name" value="NAD(P)-bd_dom_sf"/>
</dbReference>
<dbReference type="Pfam" id="PF01370">
    <property type="entry name" value="Epimerase"/>
    <property type="match status" value="1"/>
</dbReference>
<name>A0A9X5E387_9CYAN</name>
<organism evidence="3 4">
    <name type="scientific">Scytonema millei VB511283</name>
    <dbReference type="NCBI Taxonomy" id="1245923"/>
    <lineage>
        <taxon>Bacteria</taxon>
        <taxon>Bacillati</taxon>
        <taxon>Cyanobacteriota</taxon>
        <taxon>Cyanophyceae</taxon>
        <taxon>Nostocales</taxon>
        <taxon>Scytonemataceae</taxon>
        <taxon>Scytonema</taxon>
    </lineage>
</organism>
<dbReference type="CDD" id="cd05258">
    <property type="entry name" value="CDP_TE_SDR_e"/>
    <property type="match status" value="1"/>
</dbReference>
<reference evidence="3 4" key="1">
    <citation type="journal article" date="2015" name="Genome Announc.">
        <title>Draft Genome Sequence of the Terrestrial Cyanobacterium Scytonema millei VB511283, Isolated from Eastern India.</title>
        <authorList>
            <person name="Sen D."/>
            <person name="Chandrababunaidu M.M."/>
            <person name="Singh D."/>
            <person name="Sanghi N."/>
            <person name="Ghorai A."/>
            <person name="Mishra G.P."/>
            <person name="Madduluri M."/>
            <person name="Adhikary S.P."/>
            <person name="Tripathy S."/>
        </authorList>
    </citation>
    <scope>NUCLEOTIDE SEQUENCE [LARGE SCALE GENOMIC DNA]</scope>
    <source>
        <strain evidence="3 4">VB511283</strain>
    </source>
</reference>
<accession>A0A9X5E387</accession>
<keyword evidence="4" id="KW-1185">Reference proteome</keyword>
<dbReference type="Proteomes" id="UP000031532">
    <property type="component" value="Unassembled WGS sequence"/>
</dbReference>
<evidence type="ECO:0000259" key="2">
    <source>
        <dbReference type="Pfam" id="PF01370"/>
    </source>
</evidence>
<evidence type="ECO:0000256" key="1">
    <source>
        <dbReference type="ARBA" id="ARBA00007637"/>
    </source>
</evidence>
<dbReference type="RefSeq" id="WP_039715656.1">
    <property type="nucleotide sequence ID" value="NZ_JTJC03000001.1"/>
</dbReference>
<sequence length="354" mass="40669">MTIILVTGSAGLIGSESVRFFCDRGYTVVGIDNNMRQAFFGENASTKWNRDLLLEKYAERYIHHNIDIRDREAVTQLFQHYGTDISLIIHTAAQPSHDWAARDPYTDFTVNANGTLVLLENTRQICPNAVFIFCSTNKVYGDTPNLLPLVEQEWRWEIEAAHPYNVGIDETMSIDQCKHSLFGASKVAADVLVQEYGRYFGMKTASFRGGCLTGPSHSGTELHGFLSYLMKCTMLGKPYRVYGYKGKQVRDNIHSYDLVNAFYHFYQAPRVAEVYNIGGSRFSNCSILEAIQECEAIAEKKLNWTYEEINRIGDHVWWISDVQKFQQHYPDWNLTYGIKNIVKEIYIQNTSRWN</sequence>